<name>A0AA41Q4X2_9ACTN</name>
<keyword evidence="5" id="KW-1185">Reference proteome</keyword>
<evidence type="ECO:0000256" key="1">
    <source>
        <dbReference type="SAM" id="MobiDB-lite"/>
    </source>
</evidence>
<dbReference type="Proteomes" id="UP001165378">
    <property type="component" value="Unassembled WGS sequence"/>
</dbReference>
<keyword evidence="2" id="KW-1133">Transmembrane helix</keyword>
<accession>A0AA41Q4X2</accession>
<protein>
    <submittedName>
        <fullName evidence="4">DUF4328 domain-containing protein</fullName>
    </submittedName>
</protein>
<dbReference type="EMBL" id="JAKFHA010000016">
    <property type="protein sequence ID" value="MCF2530499.1"/>
    <property type="molecule type" value="Genomic_DNA"/>
</dbReference>
<keyword evidence="2" id="KW-0472">Membrane</keyword>
<evidence type="ECO:0000313" key="4">
    <source>
        <dbReference type="EMBL" id="MCF2530499.1"/>
    </source>
</evidence>
<evidence type="ECO:0000313" key="5">
    <source>
        <dbReference type="Proteomes" id="UP001165378"/>
    </source>
</evidence>
<evidence type="ECO:0000259" key="3">
    <source>
        <dbReference type="Pfam" id="PF14219"/>
    </source>
</evidence>
<feature type="transmembrane region" description="Helical" evidence="2">
    <location>
        <begin position="45"/>
        <end position="62"/>
    </location>
</feature>
<feature type="compositionally biased region" description="Pro residues" evidence="1">
    <location>
        <begin position="215"/>
        <end position="227"/>
    </location>
</feature>
<comment type="caution">
    <text evidence="4">The sequence shown here is derived from an EMBL/GenBank/DDBJ whole genome shotgun (WGS) entry which is preliminary data.</text>
</comment>
<reference evidence="4" key="1">
    <citation type="submission" date="2022-01" db="EMBL/GenBank/DDBJ databases">
        <title>Genome-Based Taxonomic Classification of the Phylum Actinobacteria.</title>
        <authorList>
            <person name="Gao Y."/>
        </authorList>
    </citation>
    <scope>NUCLEOTIDE SEQUENCE</scope>
    <source>
        <strain evidence="4">KLBMP 8922</strain>
    </source>
</reference>
<dbReference type="RefSeq" id="WP_235055158.1">
    <property type="nucleotide sequence ID" value="NZ_JAKFHA010000016.1"/>
</dbReference>
<feature type="domain" description="DUF4328" evidence="3">
    <location>
        <begin position="42"/>
        <end position="156"/>
    </location>
</feature>
<feature type="region of interest" description="Disordered" evidence="1">
    <location>
        <begin position="207"/>
        <end position="227"/>
    </location>
</feature>
<keyword evidence="2" id="KW-0812">Transmembrane</keyword>
<organism evidence="4 5">
    <name type="scientific">Yinghuangia soli</name>
    <dbReference type="NCBI Taxonomy" id="2908204"/>
    <lineage>
        <taxon>Bacteria</taxon>
        <taxon>Bacillati</taxon>
        <taxon>Actinomycetota</taxon>
        <taxon>Actinomycetes</taxon>
        <taxon>Kitasatosporales</taxon>
        <taxon>Streptomycetaceae</taxon>
        <taxon>Yinghuangia</taxon>
    </lineage>
</organism>
<proteinExistence type="predicted"/>
<sequence>MLLGAAGVALLVSAVNDGSDALKVEERGLGAFDKLVGDMFSASSALALVVTTVSGLVFLYWLSTVRANIRDWSGDPIRSGSLRDAFAFGAPLVNLFKPHEVMREVWTRSHDGVPHNDRPGLLRTWSIAWVLWGIARLVSPLTAQMAFGKAQEALATASFFGNSLHPSRAALDLLRRRRGARGGGRGGGGGPPPPAAVFVLRVSAAHEARRTAQVPPAPPPPGAPVRF</sequence>
<dbReference type="AlphaFoldDB" id="A0AA41Q4X2"/>
<dbReference type="InterPro" id="IPR025565">
    <property type="entry name" value="DUF4328"/>
</dbReference>
<evidence type="ECO:0000256" key="2">
    <source>
        <dbReference type="SAM" id="Phobius"/>
    </source>
</evidence>
<dbReference type="Pfam" id="PF14219">
    <property type="entry name" value="DUF4328"/>
    <property type="match status" value="1"/>
</dbReference>
<gene>
    <name evidence="4" type="ORF">LZ495_25220</name>
</gene>